<proteinExistence type="predicted"/>
<dbReference type="Proteomes" id="UP001501411">
    <property type="component" value="Unassembled WGS sequence"/>
</dbReference>
<dbReference type="EMBL" id="BAABIQ010000002">
    <property type="protein sequence ID" value="GAA4779026.1"/>
    <property type="molecule type" value="Genomic_DNA"/>
</dbReference>
<evidence type="ECO:0000256" key="1">
    <source>
        <dbReference type="SAM" id="Coils"/>
    </source>
</evidence>
<protein>
    <submittedName>
        <fullName evidence="2">Uncharacterized protein</fullName>
    </submittedName>
</protein>
<comment type="caution">
    <text evidence="2">The sequence shown here is derived from an EMBL/GenBank/DDBJ whole genome shotgun (WGS) entry which is preliminary data.</text>
</comment>
<sequence length="277" mass="32924">MANQLVDIFFTFYFKLMALFFRKKQHSNNANAEQREDIVSRLQVFLARLDEKAKLLYDEAKESAQSIADADPDPFKRSYYQFKTGIQGQFQALLQKANTTYQSQVLPKANMFEQMKVMTIFAAWHSNFLHLMTDVFEGVQLRDLEKEYREIMDDYTLAKEKFHCSQCGGKLEIDQFYYISTYITCPYCKTQNTFHPGTKTRLLELIARDLAEYRHRDLKENYQKVRREYGVKEAEQAFKSYMRAVIDEMNRIQPGMEIQNDRFYERIIEEYTHHGIG</sequence>
<evidence type="ECO:0000313" key="3">
    <source>
        <dbReference type="Proteomes" id="UP001501411"/>
    </source>
</evidence>
<organism evidence="2 3">
    <name type="scientific">Olivibacter ginsenosidimutans</name>
    <dbReference type="NCBI Taxonomy" id="1176537"/>
    <lineage>
        <taxon>Bacteria</taxon>
        <taxon>Pseudomonadati</taxon>
        <taxon>Bacteroidota</taxon>
        <taxon>Sphingobacteriia</taxon>
        <taxon>Sphingobacteriales</taxon>
        <taxon>Sphingobacteriaceae</taxon>
        <taxon>Olivibacter</taxon>
    </lineage>
</organism>
<feature type="coiled-coil region" evidence="1">
    <location>
        <begin position="208"/>
        <end position="235"/>
    </location>
</feature>
<keyword evidence="3" id="KW-1185">Reference proteome</keyword>
<name>A0ABP9AFZ7_9SPHI</name>
<reference evidence="3" key="1">
    <citation type="journal article" date="2019" name="Int. J. Syst. Evol. Microbiol.">
        <title>The Global Catalogue of Microorganisms (GCM) 10K type strain sequencing project: providing services to taxonomists for standard genome sequencing and annotation.</title>
        <authorList>
            <consortium name="The Broad Institute Genomics Platform"/>
            <consortium name="The Broad Institute Genome Sequencing Center for Infectious Disease"/>
            <person name="Wu L."/>
            <person name="Ma J."/>
        </authorList>
    </citation>
    <scope>NUCLEOTIDE SEQUENCE [LARGE SCALE GENOMIC DNA]</scope>
    <source>
        <strain evidence="3">JCM 18200</strain>
    </source>
</reference>
<keyword evidence="1" id="KW-0175">Coiled coil</keyword>
<evidence type="ECO:0000313" key="2">
    <source>
        <dbReference type="EMBL" id="GAA4779026.1"/>
    </source>
</evidence>
<accession>A0ABP9AFZ7</accession>
<gene>
    <name evidence="2" type="ORF">GCM10023231_02100</name>
</gene>